<proteinExistence type="predicted"/>
<keyword evidence="2" id="KW-1185">Reference proteome</keyword>
<name>A0AAW0B752_9AGAR</name>
<organism evidence="1 2">
    <name type="scientific">Paramarasmius palmivorus</name>
    <dbReference type="NCBI Taxonomy" id="297713"/>
    <lineage>
        <taxon>Eukaryota</taxon>
        <taxon>Fungi</taxon>
        <taxon>Dikarya</taxon>
        <taxon>Basidiomycota</taxon>
        <taxon>Agaricomycotina</taxon>
        <taxon>Agaricomycetes</taxon>
        <taxon>Agaricomycetidae</taxon>
        <taxon>Agaricales</taxon>
        <taxon>Marasmiineae</taxon>
        <taxon>Marasmiaceae</taxon>
        <taxon>Paramarasmius</taxon>
    </lineage>
</organism>
<protein>
    <recommendedName>
        <fullName evidence="3">F-box domain-containing protein</fullName>
    </recommendedName>
</protein>
<gene>
    <name evidence="1" type="ORF">VNI00_017044</name>
</gene>
<dbReference type="Proteomes" id="UP001383192">
    <property type="component" value="Unassembled WGS sequence"/>
</dbReference>
<evidence type="ECO:0008006" key="3">
    <source>
        <dbReference type="Google" id="ProtNLM"/>
    </source>
</evidence>
<sequence length="562" mass="63754">MPGLHSLPHTAFTPIYDGLSADDLARMKQVSVEVNNQMQEYHAASFSPHKLYDSFFSSEETITSFRIRQAQCKALVSGSALVAFLSRGAFVPSDLDILIPAENVISMGSFILDTDEYGLVDGSTSVQFDASKQAKMEAFVKVASLPRDLRPIHAKTILEDGYDELTTSGIFTFANNQGKRIQIIGTKCQPIEFVLHSYSTLVMNVATASKVISLYPKTSFIRKSALYLKYPSDKVLAARRKYEERGWTSSTMMSAEEALHPDHELATKTRWVGDRHCWIVHFPIIAGFESIEDSYRTLGITSWHLYCLSHTSVRVETNRMETDFLPFPLTVTWEAERAVWHHECFLALSSFMRGSRVVDYTTYVSTANQTDWLFTTASGDLSNMYPYSEVGRDSGATFEATHRTCSTVLEPWWAEPFQEVCRSDSSDLGQGIISFLSQLYPRLDAEHRENVLLNSLRREFTEMRQVYMDMIPQIGLPSAHVVSTILQCIKDIQNTGLCEEVEVTLRFWLDWEALAVWTTCTLLVPPEQEVKIKQSLPLWHFGTVNSNRLLVEISATRLEKYR</sequence>
<dbReference type="EMBL" id="JAYKXP010000153">
    <property type="protein sequence ID" value="KAK7022062.1"/>
    <property type="molecule type" value="Genomic_DNA"/>
</dbReference>
<comment type="caution">
    <text evidence="1">The sequence shown here is derived from an EMBL/GenBank/DDBJ whole genome shotgun (WGS) entry which is preliminary data.</text>
</comment>
<evidence type="ECO:0000313" key="2">
    <source>
        <dbReference type="Proteomes" id="UP001383192"/>
    </source>
</evidence>
<evidence type="ECO:0000313" key="1">
    <source>
        <dbReference type="EMBL" id="KAK7022062.1"/>
    </source>
</evidence>
<dbReference type="AlphaFoldDB" id="A0AAW0B752"/>
<accession>A0AAW0B752</accession>
<reference evidence="1 2" key="1">
    <citation type="submission" date="2024-01" db="EMBL/GenBank/DDBJ databases">
        <title>A draft genome for a cacao thread blight-causing isolate of Paramarasmius palmivorus.</title>
        <authorList>
            <person name="Baruah I.K."/>
            <person name="Bukari Y."/>
            <person name="Amoako-Attah I."/>
            <person name="Meinhardt L.W."/>
            <person name="Bailey B.A."/>
            <person name="Cohen S.P."/>
        </authorList>
    </citation>
    <scope>NUCLEOTIDE SEQUENCE [LARGE SCALE GENOMIC DNA]</scope>
    <source>
        <strain evidence="1 2">GH-12</strain>
    </source>
</reference>